<gene>
    <name evidence="1" type="ORF">C3712_18165</name>
</gene>
<keyword evidence="2" id="KW-1185">Reference proteome</keyword>
<organism evidence="1 2">
    <name type="scientific">Lelliottia aquatilis</name>
    <dbReference type="NCBI Taxonomy" id="2080838"/>
    <lineage>
        <taxon>Bacteria</taxon>
        <taxon>Pseudomonadati</taxon>
        <taxon>Pseudomonadota</taxon>
        <taxon>Gammaproteobacteria</taxon>
        <taxon>Enterobacterales</taxon>
        <taxon>Enterobacteriaceae</taxon>
        <taxon>Lelliottia</taxon>
    </lineage>
</organism>
<evidence type="ECO:0000313" key="1">
    <source>
        <dbReference type="EMBL" id="POZ20541.1"/>
    </source>
</evidence>
<name>A0ABX4ZXE2_9ENTR</name>
<comment type="caution">
    <text evidence="1">The sequence shown here is derived from an EMBL/GenBank/DDBJ whole genome shotgun (WGS) entry which is preliminary data.</text>
</comment>
<protein>
    <recommendedName>
        <fullName evidence="3">Spore coat protein U domain-containing protein</fullName>
    </recommendedName>
</protein>
<dbReference type="EMBL" id="PQVW01000017">
    <property type="protein sequence ID" value="POZ20541.1"/>
    <property type="molecule type" value="Genomic_DNA"/>
</dbReference>
<evidence type="ECO:0000313" key="2">
    <source>
        <dbReference type="Proteomes" id="UP000237025"/>
    </source>
</evidence>
<accession>A0ABX4ZXE2</accession>
<proteinExistence type="predicted"/>
<dbReference type="Proteomes" id="UP000237025">
    <property type="component" value="Unassembled WGS sequence"/>
</dbReference>
<evidence type="ECO:0008006" key="3">
    <source>
        <dbReference type="Google" id="ProtNLM"/>
    </source>
</evidence>
<sequence>MDLLNLPKIFCLLGLIGPSLGLCMTGPAETVTIPIIVTSPAACSIVNGLATEVNFPYSEPGGGPKLLGTVTVTCDMPAYGYVLGVSPSGEGTFSTSASINERPGASVAVDSADGTKGNWSVDGVKTGTLAVDQSDSSGKFNVRLDTGTKYYSSYSFYVLAGSYYR</sequence>
<reference evidence="1 2" key="1">
    <citation type="submission" date="2018-02" db="EMBL/GenBank/DDBJ databases">
        <title>Lelliotia aquatilis sp. nov., isolated from drinking water.</title>
        <authorList>
            <person name="Kaempfer P."/>
            <person name="Glaeser S."/>
            <person name="Exner M."/>
            <person name="Doijad S."/>
            <person name="Chakraborty T."/>
        </authorList>
    </citation>
    <scope>NUCLEOTIDE SEQUENCE [LARGE SCALE GENOMIC DNA]</scope>
    <source>
        <strain evidence="1 2">6331-17</strain>
    </source>
</reference>